<comment type="caution">
    <text evidence="3">The sequence shown here is derived from an EMBL/GenBank/DDBJ whole genome shotgun (WGS) entry which is preliminary data.</text>
</comment>
<feature type="domain" description="Prokaryotic-type class I peptide chain release factors" evidence="2">
    <location>
        <begin position="14"/>
        <end position="73"/>
    </location>
</feature>
<dbReference type="Proteomes" id="UP000318437">
    <property type="component" value="Unassembled WGS sequence"/>
</dbReference>
<reference evidence="3 4" key="1">
    <citation type="submission" date="2019-02" db="EMBL/GenBank/DDBJ databases">
        <title>Deep-cultivation of Planctomycetes and their phenomic and genomic characterization uncovers novel biology.</title>
        <authorList>
            <person name="Wiegand S."/>
            <person name="Jogler M."/>
            <person name="Boedeker C."/>
            <person name="Pinto D."/>
            <person name="Vollmers J."/>
            <person name="Rivas-Marin E."/>
            <person name="Kohn T."/>
            <person name="Peeters S.H."/>
            <person name="Heuer A."/>
            <person name="Rast P."/>
            <person name="Oberbeckmann S."/>
            <person name="Bunk B."/>
            <person name="Jeske O."/>
            <person name="Meyerdierks A."/>
            <person name="Storesund J.E."/>
            <person name="Kallscheuer N."/>
            <person name="Luecker S."/>
            <person name="Lage O.M."/>
            <person name="Pohl T."/>
            <person name="Merkel B.J."/>
            <person name="Hornburger P."/>
            <person name="Mueller R.-W."/>
            <person name="Bruemmer F."/>
            <person name="Labrenz M."/>
            <person name="Spormann A.M."/>
            <person name="Op Den Camp H."/>
            <person name="Overmann J."/>
            <person name="Amann R."/>
            <person name="Jetten M.S.M."/>
            <person name="Mascher T."/>
            <person name="Medema M.H."/>
            <person name="Devos D.P."/>
            <person name="Kaster A.-K."/>
            <person name="Ovreas L."/>
            <person name="Rohde M."/>
            <person name="Galperin M.Y."/>
            <person name="Jogler C."/>
        </authorList>
    </citation>
    <scope>NUCLEOTIDE SEQUENCE [LARGE SCALE GENOMIC DNA]</scope>
    <source>
        <strain evidence="3 4">Pla144</strain>
    </source>
</reference>
<dbReference type="SUPFAM" id="SSF75620">
    <property type="entry name" value="Release factor"/>
    <property type="match status" value="1"/>
</dbReference>
<dbReference type="EMBL" id="SJPS01000004">
    <property type="protein sequence ID" value="TWU25998.1"/>
    <property type="molecule type" value="Genomic_DNA"/>
</dbReference>
<dbReference type="InterPro" id="IPR045853">
    <property type="entry name" value="Pep_chain_release_fac_I_sf"/>
</dbReference>
<proteinExistence type="inferred from homology"/>
<dbReference type="Pfam" id="PF00472">
    <property type="entry name" value="RF-1"/>
    <property type="match status" value="1"/>
</dbReference>
<evidence type="ECO:0000313" key="4">
    <source>
        <dbReference type="Proteomes" id="UP000318437"/>
    </source>
</evidence>
<evidence type="ECO:0000259" key="2">
    <source>
        <dbReference type="Pfam" id="PF00472"/>
    </source>
</evidence>
<dbReference type="PANTHER" id="PTHR43804">
    <property type="entry name" value="LD18447P"/>
    <property type="match status" value="1"/>
</dbReference>
<keyword evidence="4" id="KW-1185">Reference proteome</keyword>
<accession>A0A5C6CNP1</accession>
<comment type="similarity">
    <text evidence="1">Belongs to the prokaryotic/mitochondrial release factor family.</text>
</comment>
<dbReference type="OrthoDB" id="9815709at2"/>
<evidence type="ECO:0000313" key="3">
    <source>
        <dbReference type="EMBL" id="TWU25998.1"/>
    </source>
</evidence>
<evidence type="ECO:0000256" key="1">
    <source>
        <dbReference type="ARBA" id="ARBA00010835"/>
    </source>
</evidence>
<dbReference type="Gene3D" id="3.30.160.20">
    <property type="match status" value="1"/>
</dbReference>
<dbReference type="InterPro" id="IPR050057">
    <property type="entry name" value="Prokaryotic/Mito_RF"/>
</dbReference>
<sequence length="170" mass="18964">MPHPAQLPIETLLKECEFRRTRRSGPGGQHRNKVETAVVVEHCPTRIRAEASERRSQSLNRETAIQRLRVQLALQVRTSTLVYSSDSMPSQLWKSRVVGNRLAVNVAHEDFPALLAEALDTLAFQEFDLPASAVSLGISSSQLVKLLKLEPAALLSVNRHRNGRGLLDLR</sequence>
<dbReference type="GO" id="GO:0003747">
    <property type="term" value="F:translation release factor activity"/>
    <property type="evidence" value="ECO:0007669"/>
    <property type="project" value="InterPro"/>
</dbReference>
<organism evidence="3 4">
    <name type="scientific">Bythopirellula polymerisocia</name>
    <dbReference type="NCBI Taxonomy" id="2528003"/>
    <lineage>
        <taxon>Bacteria</taxon>
        <taxon>Pseudomonadati</taxon>
        <taxon>Planctomycetota</taxon>
        <taxon>Planctomycetia</taxon>
        <taxon>Pirellulales</taxon>
        <taxon>Lacipirellulaceae</taxon>
        <taxon>Bythopirellula</taxon>
    </lineage>
</organism>
<dbReference type="InterPro" id="IPR000352">
    <property type="entry name" value="Pep_chain_release_fac_I"/>
</dbReference>
<protein>
    <submittedName>
        <fullName evidence="3">Peptide chain release factor 1</fullName>
    </submittedName>
</protein>
<dbReference type="AlphaFoldDB" id="A0A5C6CNP1"/>
<name>A0A5C6CNP1_9BACT</name>
<gene>
    <name evidence="3" type="primary">prfA_1</name>
    <name evidence="3" type="ORF">Pla144_32130</name>
</gene>
<dbReference type="PANTHER" id="PTHR43804:SF6">
    <property type="entry name" value="CLASS I PEPTIDE CHAIN RELEASE FACTOR"/>
    <property type="match status" value="1"/>
</dbReference>
<dbReference type="RefSeq" id="WP_146451552.1">
    <property type="nucleotide sequence ID" value="NZ_SJPS01000004.1"/>
</dbReference>